<accession>A0AAE0MG72</accession>
<dbReference type="PANTHER" id="PTHR35043:SF8">
    <property type="entry name" value="DUF4220 DOMAIN-CONTAINING PROTEIN"/>
    <property type="match status" value="1"/>
</dbReference>
<protein>
    <submittedName>
        <fullName evidence="2">Uncharacterized protein</fullName>
    </submittedName>
</protein>
<gene>
    <name evidence="2" type="ORF">B0H66DRAFT_613747</name>
</gene>
<evidence type="ECO:0000256" key="1">
    <source>
        <dbReference type="SAM" id="Phobius"/>
    </source>
</evidence>
<reference evidence="2" key="1">
    <citation type="journal article" date="2023" name="Mol. Phylogenet. Evol.">
        <title>Genome-scale phylogeny and comparative genomics of the fungal order Sordariales.</title>
        <authorList>
            <person name="Hensen N."/>
            <person name="Bonometti L."/>
            <person name="Westerberg I."/>
            <person name="Brannstrom I.O."/>
            <person name="Guillou S."/>
            <person name="Cros-Aarteil S."/>
            <person name="Calhoun S."/>
            <person name="Haridas S."/>
            <person name="Kuo A."/>
            <person name="Mondo S."/>
            <person name="Pangilinan J."/>
            <person name="Riley R."/>
            <person name="LaButti K."/>
            <person name="Andreopoulos B."/>
            <person name="Lipzen A."/>
            <person name="Chen C."/>
            <person name="Yan M."/>
            <person name="Daum C."/>
            <person name="Ng V."/>
            <person name="Clum A."/>
            <person name="Steindorff A."/>
            <person name="Ohm R.A."/>
            <person name="Martin F."/>
            <person name="Silar P."/>
            <person name="Natvig D.O."/>
            <person name="Lalanne C."/>
            <person name="Gautier V."/>
            <person name="Ament-Velasquez S.L."/>
            <person name="Kruys A."/>
            <person name="Hutchinson M.I."/>
            <person name="Powell A.J."/>
            <person name="Barry K."/>
            <person name="Miller A.N."/>
            <person name="Grigoriev I.V."/>
            <person name="Debuchy R."/>
            <person name="Gladieux P."/>
            <person name="Hiltunen Thoren M."/>
            <person name="Johannesson H."/>
        </authorList>
    </citation>
    <scope>NUCLEOTIDE SEQUENCE</scope>
    <source>
        <strain evidence="2">CBS 118394</strain>
    </source>
</reference>
<keyword evidence="1" id="KW-1133">Transmembrane helix</keyword>
<keyword evidence="3" id="KW-1185">Reference proteome</keyword>
<proteinExistence type="predicted"/>
<organism evidence="2 3">
    <name type="scientific">Apodospora peruviana</name>
    <dbReference type="NCBI Taxonomy" id="516989"/>
    <lineage>
        <taxon>Eukaryota</taxon>
        <taxon>Fungi</taxon>
        <taxon>Dikarya</taxon>
        <taxon>Ascomycota</taxon>
        <taxon>Pezizomycotina</taxon>
        <taxon>Sordariomycetes</taxon>
        <taxon>Sordariomycetidae</taxon>
        <taxon>Sordariales</taxon>
        <taxon>Lasiosphaeriaceae</taxon>
        <taxon>Apodospora</taxon>
    </lineage>
</organism>
<dbReference type="EMBL" id="JAUEDM010000001">
    <property type="protein sequence ID" value="KAK3331382.1"/>
    <property type="molecule type" value="Genomic_DNA"/>
</dbReference>
<comment type="caution">
    <text evidence="2">The sequence shown here is derived from an EMBL/GenBank/DDBJ whole genome shotgun (WGS) entry which is preliminary data.</text>
</comment>
<feature type="transmembrane region" description="Helical" evidence="1">
    <location>
        <begin position="281"/>
        <end position="304"/>
    </location>
</feature>
<dbReference type="Proteomes" id="UP001283341">
    <property type="component" value="Unassembled WGS sequence"/>
</dbReference>
<evidence type="ECO:0000313" key="3">
    <source>
        <dbReference type="Proteomes" id="UP001283341"/>
    </source>
</evidence>
<dbReference type="PANTHER" id="PTHR35043">
    <property type="entry name" value="TRANSCRIPTION FACTOR DOMAIN-CONTAINING PROTEIN"/>
    <property type="match status" value="1"/>
</dbReference>
<dbReference type="AlphaFoldDB" id="A0AAE0MG72"/>
<keyword evidence="1" id="KW-0812">Transmembrane</keyword>
<keyword evidence="1" id="KW-0472">Membrane</keyword>
<feature type="transmembrane region" description="Helical" evidence="1">
    <location>
        <begin position="184"/>
        <end position="203"/>
    </location>
</feature>
<evidence type="ECO:0000313" key="2">
    <source>
        <dbReference type="EMBL" id="KAK3331382.1"/>
    </source>
</evidence>
<sequence length="306" mass="33960">MGGFVSHVHDCSLSAGAGCSCGRKQDINNNGSGMPGSNIGDTTISSITSSQPNKGICCPPAALNADKDLLMTRIRKRIFCRSDTKPHLWEESLEDLKCRFGREPDGNSASEERYLDFPFAVDSAQLCVLLSNWIIKELPSICEKGISDKSKEDIVVKLFALLQVVQLLVQLTTRKVAGLHITQLEVAVLSFAVCTFLIYLLWLEKPKDVNVPMDIYAYHAPEEPEDEQLYLLGVMSHGFFENAFDVGFENLRTSRLNDAINVEAILGNMPVMDWNISSEEIGFAIGSIAFFAPVIALFGIFRFLRW</sequence>
<reference evidence="2" key="2">
    <citation type="submission" date="2023-06" db="EMBL/GenBank/DDBJ databases">
        <authorList>
            <consortium name="Lawrence Berkeley National Laboratory"/>
            <person name="Haridas S."/>
            <person name="Hensen N."/>
            <person name="Bonometti L."/>
            <person name="Westerberg I."/>
            <person name="Brannstrom I.O."/>
            <person name="Guillou S."/>
            <person name="Cros-Aarteil S."/>
            <person name="Calhoun S."/>
            <person name="Kuo A."/>
            <person name="Mondo S."/>
            <person name="Pangilinan J."/>
            <person name="Riley R."/>
            <person name="Labutti K."/>
            <person name="Andreopoulos B."/>
            <person name="Lipzen A."/>
            <person name="Chen C."/>
            <person name="Yanf M."/>
            <person name="Daum C."/>
            <person name="Ng V."/>
            <person name="Clum A."/>
            <person name="Steindorff A."/>
            <person name="Ohm R."/>
            <person name="Martin F."/>
            <person name="Silar P."/>
            <person name="Natvig D."/>
            <person name="Lalanne C."/>
            <person name="Gautier V."/>
            <person name="Ament-Velasquez S.L."/>
            <person name="Kruys A."/>
            <person name="Hutchinson M.I."/>
            <person name="Powell A.J."/>
            <person name="Barry K."/>
            <person name="Miller A.N."/>
            <person name="Grigoriev I.V."/>
            <person name="Debuchy R."/>
            <person name="Gladieux P."/>
            <person name="Thoren M.H."/>
            <person name="Johannesson H."/>
        </authorList>
    </citation>
    <scope>NUCLEOTIDE SEQUENCE</scope>
    <source>
        <strain evidence="2">CBS 118394</strain>
    </source>
</reference>
<name>A0AAE0MG72_9PEZI</name>